<dbReference type="InterPro" id="IPR036640">
    <property type="entry name" value="ABC1_TM_sf"/>
</dbReference>
<dbReference type="GO" id="GO:0005886">
    <property type="term" value="C:plasma membrane"/>
    <property type="evidence" value="ECO:0007669"/>
    <property type="project" value="UniProtKB-SubCell"/>
</dbReference>
<dbReference type="PANTHER" id="PTHR43394:SF1">
    <property type="entry name" value="ATP-BINDING CASSETTE SUB-FAMILY B MEMBER 10, MITOCHONDRIAL"/>
    <property type="match status" value="1"/>
</dbReference>
<evidence type="ECO:0000256" key="1">
    <source>
        <dbReference type="ARBA" id="ARBA00004651"/>
    </source>
</evidence>
<dbReference type="FunFam" id="3.40.50.300:FF:000287">
    <property type="entry name" value="Multidrug ABC transporter ATP-binding protein"/>
    <property type="match status" value="1"/>
</dbReference>
<dbReference type="Gene3D" id="3.40.50.300">
    <property type="entry name" value="P-loop containing nucleotide triphosphate hydrolases"/>
    <property type="match status" value="1"/>
</dbReference>
<dbReference type="PROSITE" id="PS50929">
    <property type="entry name" value="ABC_TM1F"/>
    <property type="match status" value="1"/>
</dbReference>
<dbReference type="FunFam" id="1.20.1560.10:FF:000011">
    <property type="entry name" value="Multidrug ABC transporter ATP-binding protein"/>
    <property type="match status" value="1"/>
</dbReference>
<keyword evidence="14" id="KW-1185">Reference proteome</keyword>
<dbReference type="RefSeq" id="WP_144350741.1">
    <property type="nucleotide sequence ID" value="NZ_CP036259.1"/>
</dbReference>
<feature type="domain" description="ABC transmembrane type-1" evidence="12">
    <location>
        <begin position="52"/>
        <end position="335"/>
    </location>
</feature>
<accession>A0A517DVB7</accession>
<feature type="transmembrane region" description="Helical" evidence="10">
    <location>
        <begin position="50"/>
        <end position="68"/>
    </location>
</feature>
<dbReference type="PROSITE" id="PS50893">
    <property type="entry name" value="ABC_TRANSPORTER_2"/>
    <property type="match status" value="1"/>
</dbReference>
<dbReference type="InterPro" id="IPR011527">
    <property type="entry name" value="ABC1_TM_dom"/>
</dbReference>
<dbReference type="Pfam" id="PF00005">
    <property type="entry name" value="ABC_tran"/>
    <property type="match status" value="1"/>
</dbReference>
<evidence type="ECO:0000313" key="14">
    <source>
        <dbReference type="Proteomes" id="UP000320776"/>
    </source>
</evidence>
<name>A0A517DVB7_9FIRM</name>
<feature type="transmembrane region" description="Helical" evidence="10">
    <location>
        <begin position="88"/>
        <end position="108"/>
    </location>
</feature>
<sequence length="623" mass="69418">MVDGRVAPVVRPGESRGNPLGRFNKRPEKLKNAKDTMQRLLAYLGGKKKLIILTFLLCFVTTIISIIGTRLNGYAVDQFIETRDMPGLLKLCIILAAIYCVSVVSTYWQNRLMVDIAQRTSANIRRDLYRNIQKLPLQYFDTHSSGDLMSRLTNDVDNINMTLAQNIIQLFSGTVNIVGMLAAMLLLSPVLTLVGLTTIPLTFLLTKLIIKQTQPFFIKQQQELGNLNGYIEERISGQKLIILCGWEEQAKEDFANINKRLTKSAIFAQAFSGIMGPVNNAVNNLTYFMITVSGAYMIFSGSNITVGVIFTFILYMRNFTRPLNETLNIFNTIQSALAGAERVFEVMDAPKEKDAEQAKEVSRLNGEIMLRQVNFSYTKEQRILKNVSLKAHKGQTIAIVGPTGSGKTTMINLLNKFYDIDSGEILIDGENIDNMKRSSLRRAIAMVLQDTYLFSESVRENIRYGRLTATDIEVEQAARLANAHRFIKQLPQGYDTVLTDNGGNLSQGQRQLLALARAVLAQASILILDEATSSVDTRTEAAIQKAMLNLMQGKTAFVIAHRLSTIRNADAILAVKDGQIIERGTHQELMAKGNFYAGLYNSQFRGLQMEIAEQKNIGAVADL</sequence>
<feature type="transmembrane region" description="Helical" evidence="10">
    <location>
        <begin position="294"/>
        <end position="315"/>
    </location>
</feature>
<proteinExistence type="predicted"/>
<evidence type="ECO:0000256" key="4">
    <source>
        <dbReference type="ARBA" id="ARBA00022692"/>
    </source>
</evidence>
<keyword evidence="3" id="KW-1003">Cell membrane</keyword>
<dbReference type="InterPro" id="IPR039421">
    <property type="entry name" value="Type_1_exporter"/>
</dbReference>
<keyword evidence="5" id="KW-0547">Nucleotide-binding</keyword>
<dbReference type="GO" id="GO:0016887">
    <property type="term" value="F:ATP hydrolysis activity"/>
    <property type="evidence" value="ECO:0007669"/>
    <property type="project" value="InterPro"/>
</dbReference>
<comment type="subcellular location">
    <subcellularLocation>
        <location evidence="1">Cell membrane</location>
        <topology evidence="1">Multi-pass membrane protein</topology>
    </subcellularLocation>
</comment>
<dbReference type="OrthoDB" id="9762778at2"/>
<feature type="region of interest" description="Disordered" evidence="9">
    <location>
        <begin position="1"/>
        <end position="25"/>
    </location>
</feature>
<keyword evidence="6 13" id="KW-0067">ATP-binding</keyword>
<dbReference type="SUPFAM" id="SSF90123">
    <property type="entry name" value="ABC transporter transmembrane region"/>
    <property type="match status" value="1"/>
</dbReference>
<keyword evidence="4 10" id="KW-0812">Transmembrane</keyword>
<evidence type="ECO:0000256" key="5">
    <source>
        <dbReference type="ARBA" id="ARBA00022741"/>
    </source>
</evidence>
<protein>
    <submittedName>
        <fullName evidence="13">Putative ABC transporter ATP-binding protein</fullName>
    </submittedName>
</protein>
<evidence type="ECO:0000256" key="9">
    <source>
        <dbReference type="SAM" id="MobiDB-lite"/>
    </source>
</evidence>
<feature type="domain" description="ABC transporter" evidence="11">
    <location>
        <begin position="368"/>
        <end position="602"/>
    </location>
</feature>
<dbReference type="KEGG" id="sted:SPTER_25900"/>
<dbReference type="SUPFAM" id="SSF52540">
    <property type="entry name" value="P-loop containing nucleoside triphosphate hydrolases"/>
    <property type="match status" value="1"/>
</dbReference>
<evidence type="ECO:0000256" key="6">
    <source>
        <dbReference type="ARBA" id="ARBA00022840"/>
    </source>
</evidence>
<dbReference type="GO" id="GO:0005524">
    <property type="term" value="F:ATP binding"/>
    <property type="evidence" value="ECO:0007669"/>
    <property type="project" value="UniProtKB-KW"/>
</dbReference>
<dbReference type="InterPro" id="IPR003593">
    <property type="entry name" value="AAA+_ATPase"/>
</dbReference>
<evidence type="ECO:0000313" key="13">
    <source>
        <dbReference type="EMBL" id="QDR81216.1"/>
    </source>
</evidence>
<keyword evidence="7 10" id="KW-1133">Transmembrane helix</keyword>
<keyword evidence="8 10" id="KW-0472">Membrane</keyword>
<gene>
    <name evidence="13" type="ORF">SPTER_25900</name>
</gene>
<dbReference type="InterPro" id="IPR017871">
    <property type="entry name" value="ABC_transporter-like_CS"/>
</dbReference>
<dbReference type="InterPro" id="IPR003439">
    <property type="entry name" value="ABC_transporter-like_ATP-bd"/>
</dbReference>
<dbReference type="Proteomes" id="UP000320776">
    <property type="component" value="Chromosome"/>
</dbReference>
<dbReference type="AlphaFoldDB" id="A0A517DVB7"/>
<organism evidence="13 14">
    <name type="scientific">Sporomusa termitida</name>
    <dbReference type="NCBI Taxonomy" id="2377"/>
    <lineage>
        <taxon>Bacteria</taxon>
        <taxon>Bacillati</taxon>
        <taxon>Bacillota</taxon>
        <taxon>Negativicutes</taxon>
        <taxon>Selenomonadales</taxon>
        <taxon>Sporomusaceae</taxon>
        <taxon>Sporomusa</taxon>
    </lineage>
</organism>
<dbReference type="PANTHER" id="PTHR43394">
    <property type="entry name" value="ATP-DEPENDENT PERMEASE MDL1, MITOCHONDRIAL"/>
    <property type="match status" value="1"/>
</dbReference>
<dbReference type="SMART" id="SM00382">
    <property type="entry name" value="AAA"/>
    <property type="match status" value="1"/>
</dbReference>
<dbReference type="InterPro" id="IPR027417">
    <property type="entry name" value="P-loop_NTPase"/>
</dbReference>
<keyword evidence="2" id="KW-0813">Transport</keyword>
<evidence type="ECO:0000256" key="8">
    <source>
        <dbReference type="ARBA" id="ARBA00023136"/>
    </source>
</evidence>
<dbReference type="EMBL" id="CP036259">
    <property type="protein sequence ID" value="QDR81216.1"/>
    <property type="molecule type" value="Genomic_DNA"/>
</dbReference>
<dbReference type="PROSITE" id="PS00211">
    <property type="entry name" value="ABC_TRANSPORTER_1"/>
    <property type="match status" value="1"/>
</dbReference>
<dbReference type="Gene3D" id="1.20.1560.10">
    <property type="entry name" value="ABC transporter type 1, transmembrane domain"/>
    <property type="match status" value="1"/>
</dbReference>
<dbReference type="CDD" id="cd03254">
    <property type="entry name" value="ABCC_Glucan_exporter_like"/>
    <property type="match status" value="1"/>
</dbReference>
<feature type="transmembrane region" description="Helical" evidence="10">
    <location>
        <begin position="193"/>
        <end position="210"/>
    </location>
</feature>
<evidence type="ECO:0000256" key="3">
    <source>
        <dbReference type="ARBA" id="ARBA00022475"/>
    </source>
</evidence>
<evidence type="ECO:0000256" key="10">
    <source>
        <dbReference type="SAM" id="Phobius"/>
    </source>
</evidence>
<evidence type="ECO:0000256" key="7">
    <source>
        <dbReference type="ARBA" id="ARBA00022989"/>
    </source>
</evidence>
<dbReference type="GO" id="GO:0015421">
    <property type="term" value="F:ABC-type oligopeptide transporter activity"/>
    <property type="evidence" value="ECO:0007669"/>
    <property type="project" value="TreeGrafter"/>
</dbReference>
<evidence type="ECO:0000259" key="11">
    <source>
        <dbReference type="PROSITE" id="PS50893"/>
    </source>
</evidence>
<evidence type="ECO:0000256" key="2">
    <source>
        <dbReference type="ARBA" id="ARBA00022448"/>
    </source>
</evidence>
<dbReference type="CDD" id="cd18547">
    <property type="entry name" value="ABC_6TM_Tm288_like"/>
    <property type="match status" value="1"/>
</dbReference>
<evidence type="ECO:0000259" key="12">
    <source>
        <dbReference type="PROSITE" id="PS50929"/>
    </source>
</evidence>
<dbReference type="Pfam" id="PF00664">
    <property type="entry name" value="ABC_membrane"/>
    <property type="match status" value="1"/>
</dbReference>
<reference evidence="13 14" key="1">
    <citation type="submission" date="2019-02" db="EMBL/GenBank/DDBJ databases">
        <title>Closed genome of Sporomusa termitida DSM 4440.</title>
        <authorList>
            <person name="Poehlein A."/>
            <person name="Daniel R."/>
        </authorList>
    </citation>
    <scope>NUCLEOTIDE SEQUENCE [LARGE SCALE GENOMIC DNA]</scope>
    <source>
        <strain evidence="13 14">DSM 4440</strain>
    </source>
</reference>